<dbReference type="SUPFAM" id="SSF53850">
    <property type="entry name" value="Periplasmic binding protein-like II"/>
    <property type="match status" value="1"/>
</dbReference>
<accession>A0ABU8BYX6</accession>
<keyword evidence="3" id="KW-0238">DNA-binding</keyword>
<dbReference type="InterPro" id="IPR036390">
    <property type="entry name" value="WH_DNA-bd_sf"/>
</dbReference>
<evidence type="ECO:0000256" key="1">
    <source>
        <dbReference type="ARBA" id="ARBA00009437"/>
    </source>
</evidence>
<dbReference type="Pfam" id="PF00126">
    <property type="entry name" value="HTH_1"/>
    <property type="match status" value="1"/>
</dbReference>
<evidence type="ECO:0000259" key="5">
    <source>
        <dbReference type="PROSITE" id="PS50931"/>
    </source>
</evidence>
<feature type="domain" description="HTH lysR-type" evidence="5">
    <location>
        <begin position="35"/>
        <end position="92"/>
    </location>
</feature>
<name>A0ABU8BYX6_9RHOB</name>
<reference evidence="6" key="1">
    <citation type="submission" date="2024-02" db="EMBL/GenBank/DDBJ databases">
        <title>Genome sequences of strain Gemmobacter sp. JM10B15.</title>
        <authorList>
            <person name="Zhang M."/>
        </authorList>
    </citation>
    <scope>NUCLEOTIDE SEQUENCE</scope>
    <source>
        <strain evidence="6">JM10B15</strain>
    </source>
</reference>
<dbReference type="EMBL" id="JBALHR010000014">
    <property type="protein sequence ID" value="MEH7829908.1"/>
    <property type="molecule type" value="Genomic_DNA"/>
</dbReference>
<dbReference type="InterPro" id="IPR050950">
    <property type="entry name" value="HTH-type_LysR_regulators"/>
</dbReference>
<keyword evidence="2" id="KW-0805">Transcription regulation</keyword>
<dbReference type="Gene3D" id="3.40.190.10">
    <property type="entry name" value="Periplasmic binding protein-like II"/>
    <property type="match status" value="2"/>
</dbReference>
<evidence type="ECO:0000313" key="7">
    <source>
        <dbReference type="Proteomes" id="UP001431963"/>
    </source>
</evidence>
<dbReference type="InterPro" id="IPR005119">
    <property type="entry name" value="LysR_subst-bd"/>
</dbReference>
<comment type="similarity">
    <text evidence="1">Belongs to the LysR transcriptional regulatory family.</text>
</comment>
<dbReference type="PRINTS" id="PR00039">
    <property type="entry name" value="HTHLYSR"/>
</dbReference>
<dbReference type="Pfam" id="PF03466">
    <property type="entry name" value="LysR_substrate"/>
    <property type="match status" value="1"/>
</dbReference>
<dbReference type="Gene3D" id="1.10.10.10">
    <property type="entry name" value="Winged helix-like DNA-binding domain superfamily/Winged helix DNA-binding domain"/>
    <property type="match status" value="1"/>
</dbReference>
<keyword evidence="7" id="KW-1185">Reference proteome</keyword>
<dbReference type="CDD" id="cd08435">
    <property type="entry name" value="PBP2_GbpR"/>
    <property type="match status" value="1"/>
</dbReference>
<dbReference type="PANTHER" id="PTHR30419:SF8">
    <property type="entry name" value="NITROGEN ASSIMILATION TRANSCRIPTIONAL ACTIVATOR-RELATED"/>
    <property type="match status" value="1"/>
</dbReference>
<organism evidence="6 7">
    <name type="scientific">Gemmobacter denitrificans</name>
    <dbReference type="NCBI Taxonomy" id="3123040"/>
    <lineage>
        <taxon>Bacteria</taxon>
        <taxon>Pseudomonadati</taxon>
        <taxon>Pseudomonadota</taxon>
        <taxon>Alphaproteobacteria</taxon>
        <taxon>Rhodobacterales</taxon>
        <taxon>Paracoccaceae</taxon>
        <taxon>Gemmobacter</taxon>
    </lineage>
</organism>
<dbReference type="PROSITE" id="PS50931">
    <property type="entry name" value="HTH_LYSR"/>
    <property type="match status" value="1"/>
</dbReference>
<dbReference type="InterPro" id="IPR000847">
    <property type="entry name" value="LysR_HTH_N"/>
</dbReference>
<comment type="caution">
    <text evidence="6">The sequence shown here is derived from an EMBL/GenBank/DDBJ whole genome shotgun (WGS) entry which is preliminary data.</text>
</comment>
<sequence length="340" mass="36606">MADRLAGVDEKWNDPRQVFSNGNPGVLMHQVANRLTVRHLRLIAAIVAEGNLQRAAEALNMTQSAVTKALQDAEGQMGVQLFERTNRGVVPTTFGSSLAAHARLILAQIGKAEQELTDLRDGSSGHVTIGTLLAGSAGLLPEAIVRLRRDRPRLVIKVEEATNDVLMPALRAGELDLVLGRLPEFRDRDGLKQELLMNDCAQIVARRGHPLASRTGIGLADLLACDWILPGSSTTLRRQFDKAFRDQNLDPPLHSVETVSFLTTRGLLQATDYLGVWPVQLARQEIATGSIVALPVPLPTTARPIGITTRADDRMLPAAASLVACLRAVAAEGGFVTVPA</sequence>
<dbReference type="InterPro" id="IPR036388">
    <property type="entry name" value="WH-like_DNA-bd_sf"/>
</dbReference>
<dbReference type="RefSeq" id="WP_335424935.1">
    <property type="nucleotide sequence ID" value="NZ_JBALHR010000014.1"/>
</dbReference>
<evidence type="ECO:0000313" key="6">
    <source>
        <dbReference type="EMBL" id="MEH7829908.1"/>
    </source>
</evidence>
<dbReference type="SUPFAM" id="SSF46785">
    <property type="entry name" value="Winged helix' DNA-binding domain"/>
    <property type="match status" value="1"/>
</dbReference>
<evidence type="ECO:0000256" key="3">
    <source>
        <dbReference type="ARBA" id="ARBA00023125"/>
    </source>
</evidence>
<gene>
    <name evidence="6" type="ORF">V6590_17295</name>
</gene>
<dbReference type="InterPro" id="IPR037405">
    <property type="entry name" value="GbpR_PBP2"/>
</dbReference>
<evidence type="ECO:0000256" key="4">
    <source>
        <dbReference type="ARBA" id="ARBA00023163"/>
    </source>
</evidence>
<dbReference type="PANTHER" id="PTHR30419">
    <property type="entry name" value="HTH-TYPE TRANSCRIPTIONAL REGULATOR YBHD"/>
    <property type="match status" value="1"/>
</dbReference>
<keyword evidence="4" id="KW-0804">Transcription</keyword>
<dbReference type="Proteomes" id="UP001431963">
    <property type="component" value="Unassembled WGS sequence"/>
</dbReference>
<protein>
    <submittedName>
        <fullName evidence="6">LysR family transcriptional regulator</fullName>
    </submittedName>
</protein>
<evidence type="ECO:0000256" key="2">
    <source>
        <dbReference type="ARBA" id="ARBA00023015"/>
    </source>
</evidence>
<proteinExistence type="inferred from homology"/>